<dbReference type="Gene3D" id="2.30.42.10">
    <property type="match status" value="1"/>
</dbReference>
<dbReference type="Proteomes" id="UP001054945">
    <property type="component" value="Unassembled WGS sequence"/>
</dbReference>
<evidence type="ECO:0000313" key="3">
    <source>
        <dbReference type="Proteomes" id="UP001054945"/>
    </source>
</evidence>
<comment type="caution">
    <text evidence="2">The sequence shown here is derived from an EMBL/GenBank/DDBJ whole genome shotgun (WGS) entry which is preliminary data.</text>
</comment>
<dbReference type="AlphaFoldDB" id="A0AAV4NUL8"/>
<protein>
    <submittedName>
        <fullName evidence="2">PDZ and LIM domain protein 2</fullName>
    </submittedName>
</protein>
<dbReference type="SMART" id="SM00228">
    <property type="entry name" value="PDZ"/>
    <property type="match status" value="1"/>
</dbReference>
<feature type="domain" description="PDZ" evidence="1">
    <location>
        <begin position="54"/>
        <end position="99"/>
    </location>
</feature>
<proteinExistence type="predicted"/>
<dbReference type="SUPFAM" id="SSF50156">
    <property type="entry name" value="PDZ domain-like"/>
    <property type="match status" value="1"/>
</dbReference>
<organism evidence="2 3">
    <name type="scientific">Caerostris extrusa</name>
    <name type="common">Bark spider</name>
    <name type="synonym">Caerostris bankana</name>
    <dbReference type="NCBI Taxonomy" id="172846"/>
    <lineage>
        <taxon>Eukaryota</taxon>
        <taxon>Metazoa</taxon>
        <taxon>Ecdysozoa</taxon>
        <taxon>Arthropoda</taxon>
        <taxon>Chelicerata</taxon>
        <taxon>Arachnida</taxon>
        <taxon>Araneae</taxon>
        <taxon>Araneomorphae</taxon>
        <taxon>Entelegynae</taxon>
        <taxon>Araneoidea</taxon>
        <taxon>Araneidae</taxon>
        <taxon>Caerostris</taxon>
    </lineage>
</organism>
<sequence length="229" mass="25415">MDLVCPSSKYFYFGLVYRIGVVPLYPPGHVLKMNSSFKRGSNMHYILQVNSKGREQGLKEGDRVLSVNGQPTAEMTHADAQRVIREASSSIELQIERNTAASETNGFDTTRNGNMSEGQITEAKLSALDEEANHTGSWSTDSTSTGSTTILVSSLNSDDTSASESENNEKRSHLILQIHVYVFVVDKYWPHFDLMFVRCIGDYVSECDKISCSAEILTKKKNAESLEIS</sequence>
<keyword evidence="3" id="KW-1185">Reference proteome</keyword>
<dbReference type="PROSITE" id="PS50106">
    <property type="entry name" value="PDZ"/>
    <property type="match status" value="1"/>
</dbReference>
<evidence type="ECO:0000313" key="2">
    <source>
        <dbReference type="EMBL" id="GIX87438.1"/>
    </source>
</evidence>
<name>A0AAV4NUL8_CAEEX</name>
<gene>
    <name evidence="2" type="primary">X975_15761</name>
    <name evidence="2" type="ORF">CEXT_704451</name>
</gene>
<dbReference type="InterPro" id="IPR036034">
    <property type="entry name" value="PDZ_sf"/>
</dbReference>
<dbReference type="InterPro" id="IPR001478">
    <property type="entry name" value="PDZ"/>
</dbReference>
<dbReference type="Pfam" id="PF00595">
    <property type="entry name" value="PDZ"/>
    <property type="match status" value="1"/>
</dbReference>
<evidence type="ECO:0000259" key="1">
    <source>
        <dbReference type="PROSITE" id="PS50106"/>
    </source>
</evidence>
<dbReference type="EMBL" id="BPLR01003680">
    <property type="protein sequence ID" value="GIX87438.1"/>
    <property type="molecule type" value="Genomic_DNA"/>
</dbReference>
<reference evidence="2 3" key="1">
    <citation type="submission" date="2021-06" db="EMBL/GenBank/DDBJ databases">
        <title>Caerostris extrusa draft genome.</title>
        <authorList>
            <person name="Kono N."/>
            <person name="Arakawa K."/>
        </authorList>
    </citation>
    <scope>NUCLEOTIDE SEQUENCE [LARGE SCALE GENOMIC DNA]</scope>
</reference>
<accession>A0AAV4NUL8</accession>